<feature type="region of interest" description="Disordered" evidence="1">
    <location>
        <begin position="2242"/>
        <end position="2288"/>
    </location>
</feature>
<dbReference type="KEGG" id="dpx:DAPPUDRAFT_99614"/>
<feature type="region of interest" description="Disordered" evidence="1">
    <location>
        <begin position="57"/>
        <end position="84"/>
    </location>
</feature>
<feature type="region of interest" description="Disordered" evidence="1">
    <location>
        <begin position="3235"/>
        <end position="3290"/>
    </location>
</feature>
<feature type="region of interest" description="Disordered" evidence="1">
    <location>
        <begin position="1710"/>
        <end position="1731"/>
    </location>
</feature>
<feature type="compositionally biased region" description="Low complexity" evidence="1">
    <location>
        <begin position="873"/>
        <end position="889"/>
    </location>
</feature>
<feature type="compositionally biased region" description="Low complexity" evidence="1">
    <location>
        <begin position="573"/>
        <end position="583"/>
    </location>
</feature>
<dbReference type="EMBL" id="GL732534">
    <property type="protein sequence ID" value="EFX84658.1"/>
    <property type="molecule type" value="Genomic_DNA"/>
</dbReference>
<feature type="region of interest" description="Disordered" evidence="1">
    <location>
        <begin position="1480"/>
        <end position="1545"/>
    </location>
</feature>
<feature type="compositionally biased region" description="Basic and acidic residues" evidence="1">
    <location>
        <begin position="2605"/>
        <end position="2622"/>
    </location>
</feature>
<feature type="region of interest" description="Disordered" evidence="1">
    <location>
        <begin position="1429"/>
        <end position="1464"/>
    </location>
</feature>
<evidence type="ECO:0000313" key="2">
    <source>
        <dbReference type="EMBL" id="EFX84658.1"/>
    </source>
</evidence>
<organism evidence="2 3">
    <name type="scientific">Daphnia pulex</name>
    <name type="common">Water flea</name>
    <dbReference type="NCBI Taxonomy" id="6669"/>
    <lineage>
        <taxon>Eukaryota</taxon>
        <taxon>Metazoa</taxon>
        <taxon>Ecdysozoa</taxon>
        <taxon>Arthropoda</taxon>
        <taxon>Crustacea</taxon>
        <taxon>Branchiopoda</taxon>
        <taxon>Diplostraca</taxon>
        <taxon>Cladocera</taxon>
        <taxon>Anomopoda</taxon>
        <taxon>Daphniidae</taxon>
        <taxon>Daphnia</taxon>
    </lineage>
</organism>
<accession>E9G7F0</accession>
<feature type="region of interest" description="Disordered" evidence="1">
    <location>
        <begin position="2095"/>
        <end position="2127"/>
    </location>
</feature>
<feature type="region of interest" description="Disordered" evidence="1">
    <location>
        <begin position="182"/>
        <end position="250"/>
    </location>
</feature>
<feature type="compositionally biased region" description="Basic and acidic residues" evidence="1">
    <location>
        <begin position="3152"/>
        <end position="3188"/>
    </location>
</feature>
<feature type="region of interest" description="Disordered" evidence="1">
    <location>
        <begin position="2161"/>
        <end position="2215"/>
    </location>
</feature>
<feature type="compositionally biased region" description="Polar residues" evidence="1">
    <location>
        <begin position="2708"/>
        <end position="2718"/>
    </location>
</feature>
<feature type="compositionally biased region" description="Basic and acidic residues" evidence="1">
    <location>
        <begin position="224"/>
        <end position="241"/>
    </location>
</feature>
<feature type="compositionally biased region" description="Basic and acidic residues" evidence="1">
    <location>
        <begin position="857"/>
        <end position="869"/>
    </location>
</feature>
<feature type="region of interest" description="Disordered" evidence="1">
    <location>
        <begin position="2855"/>
        <end position="2875"/>
    </location>
</feature>
<feature type="compositionally biased region" description="Basic and acidic residues" evidence="1">
    <location>
        <begin position="2525"/>
        <end position="2542"/>
    </location>
</feature>
<feature type="region of interest" description="Disordered" evidence="1">
    <location>
        <begin position="2786"/>
        <end position="2813"/>
    </location>
</feature>
<feature type="compositionally biased region" description="Polar residues" evidence="1">
    <location>
        <begin position="687"/>
        <end position="697"/>
    </location>
</feature>
<dbReference type="Proteomes" id="UP000000305">
    <property type="component" value="Unassembled WGS sequence"/>
</dbReference>
<feature type="compositionally biased region" description="Polar residues" evidence="1">
    <location>
        <begin position="2245"/>
        <end position="2254"/>
    </location>
</feature>
<keyword evidence="3" id="KW-1185">Reference proteome</keyword>
<feature type="compositionally biased region" description="Polar residues" evidence="1">
    <location>
        <begin position="1781"/>
        <end position="1795"/>
    </location>
</feature>
<feature type="region of interest" description="Disordered" evidence="1">
    <location>
        <begin position="1763"/>
        <end position="1829"/>
    </location>
</feature>
<feature type="region of interest" description="Disordered" evidence="1">
    <location>
        <begin position="1584"/>
        <end position="1612"/>
    </location>
</feature>
<feature type="compositionally biased region" description="Low complexity" evidence="1">
    <location>
        <begin position="3267"/>
        <end position="3276"/>
    </location>
</feature>
<feature type="compositionally biased region" description="Basic residues" evidence="1">
    <location>
        <begin position="766"/>
        <end position="780"/>
    </location>
</feature>
<feature type="compositionally biased region" description="Basic and acidic residues" evidence="1">
    <location>
        <begin position="267"/>
        <end position="276"/>
    </location>
</feature>
<feature type="compositionally biased region" description="Basic and acidic residues" evidence="1">
    <location>
        <begin position="676"/>
        <end position="685"/>
    </location>
</feature>
<feature type="compositionally biased region" description="Polar residues" evidence="1">
    <location>
        <begin position="714"/>
        <end position="723"/>
    </location>
</feature>
<evidence type="ECO:0000256" key="1">
    <source>
        <dbReference type="SAM" id="MobiDB-lite"/>
    </source>
</evidence>
<feature type="compositionally biased region" description="Polar residues" evidence="1">
    <location>
        <begin position="2974"/>
        <end position="2985"/>
    </location>
</feature>
<evidence type="ECO:0000313" key="3">
    <source>
        <dbReference type="Proteomes" id="UP000000305"/>
    </source>
</evidence>
<feature type="compositionally biased region" description="Basic and acidic residues" evidence="1">
    <location>
        <begin position="2197"/>
        <end position="2215"/>
    </location>
</feature>
<feature type="region of interest" description="Disordered" evidence="1">
    <location>
        <begin position="267"/>
        <end position="310"/>
    </location>
</feature>
<dbReference type="OMA" id="IIVHKTA"/>
<feature type="compositionally biased region" description="Basic and acidic residues" evidence="1">
    <location>
        <begin position="2449"/>
        <end position="2462"/>
    </location>
</feature>
<feature type="compositionally biased region" description="Basic and acidic residues" evidence="1">
    <location>
        <begin position="635"/>
        <end position="646"/>
    </location>
</feature>
<feature type="compositionally biased region" description="Polar residues" evidence="1">
    <location>
        <begin position="1584"/>
        <end position="1595"/>
    </location>
</feature>
<feature type="compositionally biased region" description="Polar residues" evidence="1">
    <location>
        <begin position="188"/>
        <end position="200"/>
    </location>
</feature>
<feature type="compositionally biased region" description="Basic and acidic residues" evidence="1">
    <location>
        <begin position="3237"/>
        <end position="3257"/>
    </location>
</feature>
<reference evidence="2 3" key="1">
    <citation type="journal article" date="2011" name="Science">
        <title>The ecoresponsive genome of Daphnia pulex.</title>
        <authorList>
            <person name="Colbourne J.K."/>
            <person name="Pfrender M.E."/>
            <person name="Gilbert D."/>
            <person name="Thomas W.K."/>
            <person name="Tucker A."/>
            <person name="Oakley T.H."/>
            <person name="Tokishita S."/>
            <person name="Aerts A."/>
            <person name="Arnold G.J."/>
            <person name="Basu M.K."/>
            <person name="Bauer D.J."/>
            <person name="Caceres C.E."/>
            <person name="Carmel L."/>
            <person name="Casola C."/>
            <person name="Choi J.H."/>
            <person name="Detter J.C."/>
            <person name="Dong Q."/>
            <person name="Dusheyko S."/>
            <person name="Eads B.D."/>
            <person name="Frohlich T."/>
            <person name="Geiler-Samerotte K.A."/>
            <person name="Gerlach D."/>
            <person name="Hatcher P."/>
            <person name="Jogdeo S."/>
            <person name="Krijgsveld J."/>
            <person name="Kriventseva E.V."/>
            <person name="Kultz D."/>
            <person name="Laforsch C."/>
            <person name="Lindquist E."/>
            <person name="Lopez J."/>
            <person name="Manak J.R."/>
            <person name="Muller J."/>
            <person name="Pangilinan J."/>
            <person name="Patwardhan R.P."/>
            <person name="Pitluck S."/>
            <person name="Pritham E.J."/>
            <person name="Rechtsteiner A."/>
            <person name="Rho M."/>
            <person name="Rogozin I.B."/>
            <person name="Sakarya O."/>
            <person name="Salamov A."/>
            <person name="Schaack S."/>
            <person name="Shapiro H."/>
            <person name="Shiga Y."/>
            <person name="Skalitzky C."/>
            <person name="Smith Z."/>
            <person name="Souvorov A."/>
            <person name="Sung W."/>
            <person name="Tang Z."/>
            <person name="Tsuchiya D."/>
            <person name="Tu H."/>
            <person name="Vos H."/>
            <person name="Wang M."/>
            <person name="Wolf Y.I."/>
            <person name="Yamagata H."/>
            <person name="Yamada T."/>
            <person name="Ye Y."/>
            <person name="Shaw J.R."/>
            <person name="Andrews J."/>
            <person name="Crease T.J."/>
            <person name="Tang H."/>
            <person name="Lucas S.M."/>
            <person name="Robertson H.M."/>
            <person name="Bork P."/>
            <person name="Koonin E.V."/>
            <person name="Zdobnov E.M."/>
            <person name="Grigoriev I.V."/>
            <person name="Lynch M."/>
            <person name="Boore J.L."/>
        </authorList>
    </citation>
    <scope>NUCLEOTIDE SEQUENCE [LARGE SCALE GENOMIC DNA]</scope>
</reference>
<feature type="compositionally biased region" description="Basic and acidic residues" evidence="1">
    <location>
        <begin position="789"/>
        <end position="801"/>
    </location>
</feature>
<dbReference type="InParanoid" id="E9G7F0"/>
<feature type="region of interest" description="Disordered" evidence="1">
    <location>
        <begin position="560"/>
        <end position="911"/>
    </location>
</feature>
<name>E9G7F0_DAPPU</name>
<feature type="region of interest" description="Disordered" evidence="1">
    <location>
        <begin position="2605"/>
        <end position="2647"/>
    </location>
</feature>
<feature type="compositionally biased region" description="Basic and acidic residues" evidence="1">
    <location>
        <begin position="615"/>
        <end position="624"/>
    </location>
</feature>
<feature type="region of interest" description="Disordered" evidence="1">
    <location>
        <begin position="2974"/>
        <end position="3015"/>
    </location>
</feature>
<protein>
    <submittedName>
        <fullName evidence="2">Uncharacterized protein</fullName>
    </submittedName>
</protein>
<feature type="compositionally biased region" description="Pro residues" evidence="1">
    <location>
        <begin position="1717"/>
        <end position="1730"/>
    </location>
</feature>
<feature type="region of interest" description="Disordered" evidence="1">
    <location>
        <begin position="3074"/>
        <end position="3115"/>
    </location>
</feature>
<feature type="region of interest" description="Disordered" evidence="1">
    <location>
        <begin position="2428"/>
        <end position="2464"/>
    </location>
</feature>
<feature type="compositionally biased region" description="Basic and acidic residues" evidence="1">
    <location>
        <begin position="2255"/>
        <end position="2265"/>
    </location>
</feature>
<feature type="compositionally biased region" description="Basic and acidic residues" evidence="1">
    <location>
        <begin position="1530"/>
        <end position="1539"/>
    </location>
</feature>
<proteinExistence type="predicted"/>
<feature type="compositionally biased region" description="Basic and acidic residues" evidence="1">
    <location>
        <begin position="203"/>
        <end position="215"/>
    </location>
</feature>
<feature type="compositionally biased region" description="Polar residues" evidence="1">
    <location>
        <begin position="590"/>
        <end position="608"/>
    </location>
</feature>
<dbReference type="HOGENOM" id="CLU_225073_0_0_1"/>
<feature type="region of interest" description="Disordered" evidence="1">
    <location>
        <begin position="2696"/>
        <end position="2726"/>
    </location>
</feature>
<feature type="region of interest" description="Disordered" evidence="1">
    <location>
        <begin position="2494"/>
        <end position="2542"/>
    </location>
</feature>
<feature type="region of interest" description="Disordered" evidence="1">
    <location>
        <begin position="3141"/>
        <end position="3188"/>
    </location>
</feature>
<feature type="compositionally biased region" description="Basic residues" evidence="1">
    <location>
        <begin position="892"/>
        <end position="903"/>
    </location>
</feature>
<sequence>MKVLILKAKIKALQSHLCAVCQQIQQLRMRMTEIDPYFTLADDGIERSLMAAAADWQSRAPMEPSHPAPLPIPQTSTDVQSIPPPRCDDVQSPVRETISTSTSAAALKSSGLLTLDKFSYADIAAGRRSPSVSRQTTFESNAELVETVAASDHQPDKVEPAAAQLTQIEDEIIVPHIQEVHPGRSRWEQQQQEKLVQSDDSVAEPKHPSRSEIRRRAAGNKPKRPVDAKESTIHGSQERHPPITPVGSVDIQPQEETIVEEMKMAEEAAPVKETGTRPKVASTPHRSPSNLSPPAESEKRSRSPLWLPGSGGPSYADILRGHYISHQRGMSGIVDIPQQQQQKQEQLRRFGGESIDDTNVTEEVVVPVEEHLSIQPTVLPEVAEEVSAPVEVEAPAQPTTVDAGWISHHHSVFVQPIEHQQQRQVEYPTSIYHQPSNLSFETQYASAPDAEAVFAANFDMMALQHAYAQLAMPSNYPMPAFPVQETVNPPQNFEFNIEEPRQDYVMTSTPTPTAPQLVEPPQAVLTVSTPQIIEEPVEVTKTVVPSAAKLSYAQILAAGLQVPTESSQRRDSSGSTSGHTSYSPRPAPKSSPNVSDKTTTDSAPSPSRLSAPERGVSEPREPRSRQRLSKNSKSKSFDVREKEPSKPKMPQGSSSKLATLPGRSMEGKHRQKKKPHNESFSEDKQWTPVSVQVSPPITETLAAPQPEVARSKSPGGNPTTSEPEMTKAMMTFYGISSEDIEQLISSRSHDSDSEVEAAGVEANTEKKKKQVQKKKKRKSSKIPDEDEIEKALREISELEKNKRSKMRRTYSHEIKSSVPEVVEPKPQETPAVNLLEVPEVKKRDKKLKKAASVSGAHPDKSSLKSEKSPLTESSAGVDSATSSSGSSDPSTHKQRRDRIKRGKAVSFNDESTVKSEPAVVAEIQPKNEAILPASVEPELTCTPVEPAQENEAEFLVLDSQGLESVCQLVTDVETMMEDAMSDDIVVLETENFAPSSPGPVEGHRTLDPQILEDVFTETASVFESHVCPEIYEEEDECQELIEEQVKEEPVAIPCPEPLANAEIVTKENQPSKGVLGPILVAEENKDDKIATEMTEELPLGSQPAAAMTLLPLEVRVTLRKISATSTVPFQPEEIQLRMEDYRNQPLQATESIDIEPAQLEITAAMVFNHGGVETVEELEQNIESPVDNAEVAGTDALTCISAIAHLQPVELAETEQLPMLARQVSLAEEEFADESELSLPVSTTPIPAMLEREEETLISATTEEPPTTKVCAQVEEQELPSQEQMVGIVEALLKEPEVNLPEPVVELPTAVKFTVPVQALPTVTSSVENTTKLSPDSTPAGSSHPVKISVPLLTETPPEVSSVSSPGSDYKAPTSPFGFDDADHVVLSPQWMRQRSPLGRTFSLDPRSLSTIPKSAPFSPLVKAHSTDLSESYGTEEQKAAAAAKNLEEGSKSESQTGGEADDEDVEVYWRLREKKKKKKRRNPIAVVTPGGPRFSESSSDALSMAEHGPMSPLSVASDLPVSESTLTSDDEHRTKCTQDDGFQSGISTPILLSVASPDSELRETTPTELTAETESIAESIQEKLTNQSIASDVTPSAEDIDSSSEPTIREEELVQSVEEIKPEVIEIPILAGPCLLFTPEIPSESVPQDTPKTEETPAVETEMFEYTAPVFEESTVSLESPNESLVKTIKVESSSVPANSWANLVATGKPKISEPTPEPEQIPKPPRPLPTLIVVGEEEHHHEVPCDPEGYHIGRKERKWRKWRSSQSESQDVASDAETVETTSEAPLPSTSELSVEECVVAVKQVPPPSPAGNSSSESEEETSEQIRVVLKPKVQKVAKSIRELEQRKRRSRLSESEQEVLELAESIAENRQIPCHRSQLDDNLRNIYLDSWPKHSTTSLDNSEKLLWIFQQSAAQSSIPENTESQSIVVEPVTVSELSQEIKEHVKEVENEAVPEQVTSEAKEILPQDLEKQIVLSAAPTVEEVPSTENEAVAPTQLEHIEEVHAVEPVVTQDKIEETAPQVEEQKTVQHDDAHPSVLSWATVVATSKPVITEQKEEVVEEPARPKRPLPTLIVVGEIEGLPVAAETDPDSFTEFVGRNERRRRKWRSSQSESQDYATDEETHIEPLVVKEEPEQQPIEPACVDPTVQCAVTSEVVEMTKEKTSSSDEEEVHDVHPARPKERKTKTPKVSIPLKEAEQRRRKARLSESERESLELAEAIERGEAIPSLTAAPQTAEKLCVTLEQSSQTTEKSFPENQDKEIEPIENEPSQNPDEIEDAAAPAPTMEDPQIAPLIEVEIVAKSDPNVENEEVPRTEIEPIAEVAVKAEPVAIEEKMPEIEENAPKVEDLEQQILQSEESNHSPVLSWATVVATSKPVITEQKEEVVEEPARPKRPLPTLIVVGESEGLPAAADTDPDSFTEFVCRNERRRRKWRSSQSESQDYTTDEETHIEPLVVKDEPEQQPIECKPVECEPPMQSADANLPAPVELVKEKDSDEEEVHDVHPARPKERKTKTPKVSIPLKETEQRRRKARLSESERESLELAEAIEHGDDYPLLHHDLHADSWPKDSSAALQNSEKLWVILQQSSQEIEESVPKIETIKEIEPIESEPSQKSDKFEDASVPTPTVEEIPSIEADAVAEPDLNVEYKEIPSTEIEHIEKVQTEPVAIQEKMPEVEQSAPQIEDLEQQIVQSEEPVVPQDKIEETTPQVEEQQSVQHDDAHPSVLSWATVVATSKPVITESKEEVVEEPARPKRPLPTLIVVGESEGLPAAAETDLDSFTEFVGRNERRRRKWRSSQSESQDYATDEEPHVEPISLVVEVKPEQQSVEPIELDVQCASKVTFAPAKVIIETDSDEEEVQSARPKERKAKTAKVSIPLKETEQRRRRARLSESEKESLDLAEVIEHGEATPQLYYDLFADSWPHPFFVFLRDAESRWKEQDASRRAAQVQLPSVQESIQQLTQDPQELVSIQDSTPEQPTAQESAKLPQEEQSVGPSEESCDQTDQVPEISGWVIKESPEKVVPVVAKPLSWAAMVALSKSSSILAEKAPEPVEQIAPRPHKTPVFVVYSEEPQHPEPISSDDPDGFHECVSRKEKRRRKWRSSQSESQDADIVAEAEAVNIPESAPVVEPSQLSDVNVEAEVVSSQQPELHEKPDSKSKRAVVKVEKQTKEVERKRAKRLSESEREALQLAEAIESGQDVTNKCPVIVDDYWPEKLMYSDIEKSWQESLSVSADRLDDKDLKSSRDGRTPDSDPKGPSTPQPPSSDDSSDSSSRLPTTQNLDNIHLPGDRAIFSDESTYLSESQEDQQQNDYKVGIHPLGRHDAAAVISVAFVFLFDKMLALHPSKLPELFFIDDGL</sequence>
<gene>
    <name evidence="2" type="ORF">DAPPUDRAFT_99614</name>
</gene>